<keyword evidence="3" id="KW-1185">Reference proteome</keyword>
<keyword evidence="1" id="KW-0472">Membrane</keyword>
<feature type="transmembrane region" description="Helical" evidence="1">
    <location>
        <begin position="48"/>
        <end position="67"/>
    </location>
</feature>
<accession>A0A1M7UKR6</accession>
<protein>
    <submittedName>
        <fullName evidence="2">Uncharacterized protein</fullName>
    </submittedName>
</protein>
<feature type="transmembrane region" description="Helical" evidence="1">
    <location>
        <begin position="20"/>
        <end position="42"/>
    </location>
</feature>
<proteinExistence type="predicted"/>
<sequence>MRTMTRALGRLACLANANPWAAWAFLATIAVTLMGLMILGAVTLFTNASAPIFFLFAAATVAIWLALNSRP</sequence>
<organism evidence="2 3">
    <name type="scientific">Bradyrhizobium erythrophlei</name>
    <dbReference type="NCBI Taxonomy" id="1437360"/>
    <lineage>
        <taxon>Bacteria</taxon>
        <taxon>Pseudomonadati</taxon>
        <taxon>Pseudomonadota</taxon>
        <taxon>Alphaproteobacteria</taxon>
        <taxon>Hyphomicrobiales</taxon>
        <taxon>Nitrobacteraceae</taxon>
        <taxon>Bradyrhizobium</taxon>
    </lineage>
</organism>
<dbReference type="EMBL" id="LT670849">
    <property type="protein sequence ID" value="SHN83569.1"/>
    <property type="molecule type" value="Genomic_DNA"/>
</dbReference>
<dbReference type="Proteomes" id="UP000184096">
    <property type="component" value="Chromosome I"/>
</dbReference>
<dbReference type="AlphaFoldDB" id="A0A1M7UKR6"/>
<evidence type="ECO:0000313" key="2">
    <source>
        <dbReference type="EMBL" id="SHN83569.1"/>
    </source>
</evidence>
<evidence type="ECO:0000256" key="1">
    <source>
        <dbReference type="SAM" id="Phobius"/>
    </source>
</evidence>
<keyword evidence="1" id="KW-1133">Transmembrane helix</keyword>
<name>A0A1M7UKR6_9BRAD</name>
<keyword evidence="1" id="KW-0812">Transmembrane</keyword>
<gene>
    <name evidence="2" type="ORF">SAMN05444170_5551</name>
</gene>
<reference evidence="3" key="1">
    <citation type="submission" date="2016-11" db="EMBL/GenBank/DDBJ databases">
        <authorList>
            <person name="Varghese N."/>
            <person name="Submissions S."/>
        </authorList>
    </citation>
    <scope>NUCLEOTIDE SEQUENCE [LARGE SCALE GENOMIC DNA]</scope>
    <source>
        <strain evidence="3">GAS401</strain>
    </source>
</reference>
<evidence type="ECO:0000313" key="3">
    <source>
        <dbReference type="Proteomes" id="UP000184096"/>
    </source>
</evidence>